<dbReference type="RefSeq" id="WP_264283576.1">
    <property type="nucleotide sequence ID" value="NZ_CP107006.1"/>
</dbReference>
<protein>
    <submittedName>
        <fullName evidence="1">Uncharacterized protein</fullName>
    </submittedName>
</protein>
<keyword evidence="2" id="KW-1185">Reference proteome</keyword>
<gene>
    <name evidence="1" type="ORF">MKQ68_12410</name>
</gene>
<proteinExistence type="predicted"/>
<dbReference type="Proteomes" id="UP001162741">
    <property type="component" value="Chromosome"/>
</dbReference>
<evidence type="ECO:0000313" key="2">
    <source>
        <dbReference type="Proteomes" id="UP001162741"/>
    </source>
</evidence>
<organism evidence="1 2">
    <name type="scientific">Chitinophaga horti</name>
    <dbReference type="NCBI Taxonomy" id="2920382"/>
    <lineage>
        <taxon>Bacteria</taxon>
        <taxon>Pseudomonadati</taxon>
        <taxon>Bacteroidota</taxon>
        <taxon>Chitinophagia</taxon>
        <taxon>Chitinophagales</taxon>
        <taxon>Chitinophagaceae</taxon>
        <taxon>Chitinophaga</taxon>
    </lineage>
</organism>
<reference evidence="1" key="1">
    <citation type="submission" date="2022-10" db="EMBL/GenBank/DDBJ databases">
        <title>Chitinophaga sp. nov., isolated from soil.</title>
        <authorList>
            <person name="Jeon C.O."/>
        </authorList>
    </citation>
    <scope>NUCLEOTIDE SEQUENCE</scope>
    <source>
        <strain evidence="1">R8</strain>
    </source>
</reference>
<evidence type="ECO:0000313" key="1">
    <source>
        <dbReference type="EMBL" id="UYQ95903.1"/>
    </source>
</evidence>
<dbReference type="EMBL" id="CP107006">
    <property type="protein sequence ID" value="UYQ95903.1"/>
    <property type="molecule type" value="Genomic_DNA"/>
</dbReference>
<name>A0ABY6J891_9BACT</name>
<accession>A0ABY6J891</accession>
<sequence length="76" mass="8658">MSKFPFLIIIFTRHGFSKSLQNIKICDNEIDQQYTNNIFFEAVAGKWRLWPPEYTPGNHGQLSPVTAGMLQTMPAA</sequence>